<dbReference type="SUPFAM" id="SSF50331">
    <property type="entry name" value="MOP-like"/>
    <property type="match status" value="1"/>
</dbReference>
<evidence type="ECO:0000313" key="3">
    <source>
        <dbReference type="Proteomes" id="UP001216907"/>
    </source>
</evidence>
<comment type="caution">
    <text evidence="2">The sequence shown here is derived from an EMBL/GenBank/DDBJ whole genome shotgun (WGS) entry which is preliminary data.</text>
</comment>
<organism evidence="2 3">
    <name type="scientific">Paludisphaera mucosa</name>
    <dbReference type="NCBI Taxonomy" id="3030827"/>
    <lineage>
        <taxon>Bacteria</taxon>
        <taxon>Pseudomonadati</taxon>
        <taxon>Planctomycetota</taxon>
        <taxon>Planctomycetia</taxon>
        <taxon>Isosphaerales</taxon>
        <taxon>Isosphaeraceae</taxon>
        <taxon>Paludisphaera</taxon>
    </lineage>
</organism>
<dbReference type="EMBL" id="JARRAG010000002">
    <property type="protein sequence ID" value="MDG3006127.1"/>
    <property type="molecule type" value="Genomic_DNA"/>
</dbReference>
<protein>
    <submittedName>
        <fullName evidence="2">TOBE domain-containing protein</fullName>
    </submittedName>
</protein>
<keyword evidence="3" id="KW-1185">Reference proteome</keyword>
<accession>A0ABT6FEX8</accession>
<sequence length="47" mass="4896">MAEVVTAVGDVELVAAMTRGSAERLGLKKGDEVKAVLKASEVLIDKP</sequence>
<dbReference type="Proteomes" id="UP001216907">
    <property type="component" value="Unassembled WGS sequence"/>
</dbReference>
<feature type="domain" description="Transport-associated OB type 1" evidence="1">
    <location>
        <begin position="2"/>
        <end position="43"/>
    </location>
</feature>
<evidence type="ECO:0000259" key="1">
    <source>
        <dbReference type="Pfam" id="PF03459"/>
    </source>
</evidence>
<evidence type="ECO:0000313" key="2">
    <source>
        <dbReference type="EMBL" id="MDG3006127.1"/>
    </source>
</evidence>
<dbReference type="InterPro" id="IPR008995">
    <property type="entry name" value="Mo/tungstate-bd_C_term_dom"/>
</dbReference>
<dbReference type="Gene3D" id="2.40.50.100">
    <property type="match status" value="1"/>
</dbReference>
<name>A0ABT6FEX8_9BACT</name>
<proteinExistence type="predicted"/>
<reference evidence="2 3" key="1">
    <citation type="submission" date="2023-03" db="EMBL/GenBank/DDBJ databases">
        <title>Paludisphaera mucosa sp. nov. a novel planctomycete from northern fen.</title>
        <authorList>
            <person name="Ivanova A."/>
        </authorList>
    </citation>
    <scope>NUCLEOTIDE SEQUENCE [LARGE SCALE GENOMIC DNA]</scope>
    <source>
        <strain evidence="2 3">Pla2</strain>
    </source>
</reference>
<dbReference type="RefSeq" id="WP_277862428.1">
    <property type="nucleotide sequence ID" value="NZ_JARRAG010000002.1"/>
</dbReference>
<gene>
    <name evidence="2" type="ORF">PZE19_20330</name>
</gene>
<dbReference type="InterPro" id="IPR005116">
    <property type="entry name" value="Transp-assoc_OB_typ1"/>
</dbReference>
<dbReference type="Pfam" id="PF03459">
    <property type="entry name" value="TOBE"/>
    <property type="match status" value="1"/>
</dbReference>